<feature type="region of interest" description="Disordered" evidence="1">
    <location>
        <begin position="387"/>
        <end position="432"/>
    </location>
</feature>
<accession>A0AA39R338</accession>
<dbReference type="AlphaFoldDB" id="A0AA39R338"/>
<dbReference type="EMBL" id="JAFEKC020000008">
    <property type="protein sequence ID" value="KAK0513151.1"/>
    <property type="molecule type" value="Genomic_DNA"/>
</dbReference>
<sequence length="432" mass="50167">MDKRPELSRPQCAQDWEDRKAVIMELYQSKTLKETMRIMKDQHSFKATLAQYKRQLRNWDEDHKRIKSTEYKAMIRIKRQREDCGQEDVKFQLRGVQIDDAKIVRFQKRHQITEPEQVSDCPTPPNLVCITPPLIPTNPNLRLFDWYLIYENYLDSSMAGASTMRSNDVQSILRSLIVPFHDYETYCWHGNLQINTVYKFKNRQSQVWTIDLLSLDRCLVDCYLGTAMSAPKTHVRALELDRLQKILGFIIKEYLEHLDDRGCSLPSLNLAGQLLVLWAAGIAGTIYRLSGRRSEATSLLETIIHLAERDLDLDDTLIGLFYNTMLVELAHCCAEDGHRNKARHLLNDHLKVPSDFDTLTNMRLLRFSVYPLTRRLQKSMRDVVQSIEGLEEGPSDTHSTQERHKRLRDGSCQPGASEWGPFLTEGVEWDKS</sequence>
<dbReference type="Pfam" id="PF14420">
    <property type="entry name" value="Clr5"/>
    <property type="match status" value="1"/>
</dbReference>
<dbReference type="PANTHER" id="PTHR38788:SF3">
    <property type="entry name" value="CLR5 DOMAIN-CONTAINING PROTEIN"/>
    <property type="match status" value="1"/>
</dbReference>
<keyword evidence="4" id="KW-1185">Reference proteome</keyword>
<protein>
    <recommendedName>
        <fullName evidence="2">Clr5 domain-containing protein</fullName>
    </recommendedName>
</protein>
<proteinExistence type="predicted"/>
<name>A0AA39R338_9LECA</name>
<comment type="caution">
    <text evidence="3">The sequence shown here is derived from an EMBL/GenBank/DDBJ whole genome shotgun (WGS) entry which is preliminary data.</text>
</comment>
<dbReference type="Proteomes" id="UP001166286">
    <property type="component" value="Unassembled WGS sequence"/>
</dbReference>
<organism evidence="3 4">
    <name type="scientific">Cladonia borealis</name>
    <dbReference type="NCBI Taxonomy" id="184061"/>
    <lineage>
        <taxon>Eukaryota</taxon>
        <taxon>Fungi</taxon>
        <taxon>Dikarya</taxon>
        <taxon>Ascomycota</taxon>
        <taxon>Pezizomycotina</taxon>
        <taxon>Lecanoromycetes</taxon>
        <taxon>OSLEUM clade</taxon>
        <taxon>Lecanoromycetidae</taxon>
        <taxon>Lecanorales</taxon>
        <taxon>Lecanorineae</taxon>
        <taxon>Cladoniaceae</taxon>
        <taxon>Cladonia</taxon>
    </lineage>
</organism>
<evidence type="ECO:0000259" key="2">
    <source>
        <dbReference type="Pfam" id="PF14420"/>
    </source>
</evidence>
<gene>
    <name evidence="3" type="ORF">JMJ35_004137</name>
</gene>
<dbReference type="PANTHER" id="PTHR38788">
    <property type="entry name" value="CLR5 DOMAIN-CONTAINING PROTEIN"/>
    <property type="match status" value="1"/>
</dbReference>
<evidence type="ECO:0000313" key="3">
    <source>
        <dbReference type="EMBL" id="KAK0513151.1"/>
    </source>
</evidence>
<dbReference type="InterPro" id="IPR025676">
    <property type="entry name" value="Clr5_dom"/>
</dbReference>
<evidence type="ECO:0000256" key="1">
    <source>
        <dbReference type="SAM" id="MobiDB-lite"/>
    </source>
</evidence>
<reference evidence="3" key="1">
    <citation type="submission" date="2023-03" db="EMBL/GenBank/DDBJ databases">
        <title>Complete genome of Cladonia borealis.</title>
        <authorList>
            <person name="Park H."/>
        </authorList>
    </citation>
    <scope>NUCLEOTIDE SEQUENCE</scope>
    <source>
        <strain evidence="3">ANT050790</strain>
    </source>
</reference>
<evidence type="ECO:0000313" key="4">
    <source>
        <dbReference type="Proteomes" id="UP001166286"/>
    </source>
</evidence>
<feature type="domain" description="Clr5" evidence="2">
    <location>
        <begin position="13"/>
        <end position="60"/>
    </location>
</feature>